<protein>
    <recommendedName>
        <fullName evidence="4">Integral membrane protein</fullName>
    </recommendedName>
</protein>
<dbReference type="EMBL" id="JBIRUQ010000004">
    <property type="protein sequence ID" value="MFI1462546.1"/>
    <property type="molecule type" value="Genomic_DNA"/>
</dbReference>
<gene>
    <name evidence="2" type="ORF">ACH4WX_17665</name>
</gene>
<evidence type="ECO:0008006" key="4">
    <source>
        <dbReference type="Google" id="ProtNLM"/>
    </source>
</evidence>
<keyword evidence="1" id="KW-0472">Membrane</keyword>
<proteinExistence type="predicted"/>
<evidence type="ECO:0000313" key="2">
    <source>
        <dbReference type="EMBL" id="MFI1462546.1"/>
    </source>
</evidence>
<name>A0ABW7TRQ6_9NOCA</name>
<feature type="transmembrane region" description="Helical" evidence="1">
    <location>
        <begin position="88"/>
        <end position="106"/>
    </location>
</feature>
<evidence type="ECO:0000313" key="3">
    <source>
        <dbReference type="Proteomes" id="UP001611263"/>
    </source>
</evidence>
<reference evidence="2 3" key="1">
    <citation type="submission" date="2024-10" db="EMBL/GenBank/DDBJ databases">
        <title>The Natural Products Discovery Center: Release of the First 8490 Sequenced Strains for Exploring Actinobacteria Biosynthetic Diversity.</title>
        <authorList>
            <person name="Kalkreuter E."/>
            <person name="Kautsar S.A."/>
            <person name="Yang D."/>
            <person name="Bader C.D."/>
            <person name="Teijaro C.N."/>
            <person name="Fluegel L."/>
            <person name="Davis C.M."/>
            <person name="Simpson J.R."/>
            <person name="Lauterbach L."/>
            <person name="Steele A.D."/>
            <person name="Gui C."/>
            <person name="Meng S."/>
            <person name="Li G."/>
            <person name="Viehrig K."/>
            <person name="Ye F."/>
            <person name="Su P."/>
            <person name="Kiefer A.F."/>
            <person name="Nichols A."/>
            <person name="Cepeda A.J."/>
            <person name="Yan W."/>
            <person name="Fan B."/>
            <person name="Jiang Y."/>
            <person name="Adhikari A."/>
            <person name="Zheng C.-J."/>
            <person name="Schuster L."/>
            <person name="Cowan T.M."/>
            <person name="Smanski M.J."/>
            <person name="Chevrette M.G."/>
            <person name="De Carvalho L.P.S."/>
            <person name="Shen B."/>
        </authorList>
    </citation>
    <scope>NUCLEOTIDE SEQUENCE [LARGE SCALE GENOMIC DNA]</scope>
    <source>
        <strain evidence="2 3">NPDC020568</strain>
    </source>
</reference>
<keyword evidence="3" id="KW-1185">Reference proteome</keyword>
<comment type="caution">
    <text evidence="2">The sequence shown here is derived from an EMBL/GenBank/DDBJ whole genome shotgun (WGS) entry which is preliminary data.</text>
</comment>
<accession>A0ABW7TRQ6</accession>
<dbReference type="GeneID" id="93503709"/>
<dbReference type="RefSeq" id="WP_156052299.1">
    <property type="nucleotide sequence ID" value="NZ_JBIRUQ010000004.1"/>
</dbReference>
<keyword evidence="1" id="KW-0812">Transmembrane</keyword>
<evidence type="ECO:0000256" key="1">
    <source>
        <dbReference type="SAM" id="Phobius"/>
    </source>
</evidence>
<organism evidence="2 3">
    <name type="scientific">Nocardia carnea</name>
    <dbReference type="NCBI Taxonomy" id="37328"/>
    <lineage>
        <taxon>Bacteria</taxon>
        <taxon>Bacillati</taxon>
        <taxon>Actinomycetota</taxon>
        <taxon>Actinomycetes</taxon>
        <taxon>Mycobacteriales</taxon>
        <taxon>Nocardiaceae</taxon>
        <taxon>Nocardia</taxon>
    </lineage>
</organism>
<keyword evidence="1" id="KW-1133">Transmembrane helix</keyword>
<sequence>MESTDPPEPRRPVSIGEWVARAFAVVLLVPVRLAWEGLKLCGRAIVAAGVFVRDKVLVPVRRFVWFWLVRPLWLFLKDGVWGWAIQHVLWGMVLTPLGAFVLNRVLRPLRYAVEQWLWRRAIRPVLVLVWQWVLRPVLYAIAATGDWFWQWLLRPVLHAIAIAGRWLWEWCVLWPLRMVQRWILRPCWILLASLAEYGWRGATAVVRVLVVAPSVFVYRYALRPVLHALAVAGEVVVVRPIAWVHRRVVVPMNRAVADLWNTVFGR</sequence>
<dbReference type="Proteomes" id="UP001611263">
    <property type="component" value="Unassembled WGS sequence"/>
</dbReference>